<keyword evidence="2 7" id="KW-0812">Transmembrane</keyword>
<dbReference type="SUPFAM" id="SSF52540">
    <property type="entry name" value="P-loop containing nucleoside triphosphate hydrolases"/>
    <property type="match status" value="1"/>
</dbReference>
<evidence type="ECO:0000313" key="11">
    <source>
        <dbReference type="Proteomes" id="UP001193081"/>
    </source>
</evidence>
<feature type="transmembrane region" description="Helical" evidence="7">
    <location>
        <begin position="46"/>
        <end position="69"/>
    </location>
</feature>
<evidence type="ECO:0000259" key="8">
    <source>
        <dbReference type="PROSITE" id="PS50893"/>
    </source>
</evidence>
<organism evidence="10 11">
    <name type="scientific">Candidatus Chloroploca mongolica</name>
    <dbReference type="NCBI Taxonomy" id="2528176"/>
    <lineage>
        <taxon>Bacteria</taxon>
        <taxon>Bacillati</taxon>
        <taxon>Chloroflexota</taxon>
        <taxon>Chloroflexia</taxon>
        <taxon>Chloroflexales</taxon>
        <taxon>Chloroflexineae</taxon>
        <taxon>Oscillochloridaceae</taxon>
        <taxon>Candidatus Chloroploca</taxon>
    </lineage>
</organism>
<evidence type="ECO:0000256" key="4">
    <source>
        <dbReference type="ARBA" id="ARBA00022840"/>
    </source>
</evidence>
<gene>
    <name evidence="10" type="ORF">EYB53_002285</name>
</gene>
<evidence type="ECO:0000313" key="10">
    <source>
        <dbReference type="EMBL" id="MBP1464528.1"/>
    </source>
</evidence>
<keyword evidence="5 7" id="KW-1133">Transmembrane helix</keyword>
<reference evidence="10 11" key="1">
    <citation type="submission" date="2021-03" db="EMBL/GenBank/DDBJ databases">
        <authorList>
            <person name="Grouzdev D.S."/>
        </authorList>
    </citation>
    <scope>NUCLEOTIDE SEQUENCE [LARGE SCALE GENOMIC DNA]</scope>
    <source>
        <strain evidence="10 11">M50-1</strain>
    </source>
</reference>
<dbReference type="PROSITE" id="PS00211">
    <property type="entry name" value="ABC_TRANSPORTER_1"/>
    <property type="match status" value="1"/>
</dbReference>
<dbReference type="CDD" id="cd18576">
    <property type="entry name" value="ABC_6TM_bac_exporter_ABCB8_10_like"/>
    <property type="match status" value="1"/>
</dbReference>
<feature type="domain" description="ABC transporter" evidence="8">
    <location>
        <begin position="365"/>
        <end position="612"/>
    </location>
</feature>
<feature type="transmembrane region" description="Helical" evidence="7">
    <location>
        <begin position="275"/>
        <end position="296"/>
    </location>
</feature>
<feature type="transmembrane region" description="Helical" evidence="7">
    <location>
        <begin position="164"/>
        <end position="184"/>
    </location>
</feature>
<feature type="domain" description="ABC transmembrane type-1" evidence="9">
    <location>
        <begin position="49"/>
        <end position="331"/>
    </location>
</feature>
<dbReference type="PROSITE" id="PS50929">
    <property type="entry name" value="ABC_TM1F"/>
    <property type="match status" value="1"/>
</dbReference>
<comment type="subcellular location">
    <subcellularLocation>
        <location evidence="1">Cell membrane</location>
        <topology evidence="1">Multi-pass membrane protein</topology>
    </subcellularLocation>
</comment>
<dbReference type="Proteomes" id="UP001193081">
    <property type="component" value="Unassembled WGS sequence"/>
</dbReference>
<evidence type="ECO:0000256" key="1">
    <source>
        <dbReference type="ARBA" id="ARBA00004651"/>
    </source>
</evidence>
<dbReference type="InterPro" id="IPR017871">
    <property type="entry name" value="ABC_transporter-like_CS"/>
</dbReference>
<dbReference type="InterPro" id="IPR003439">
    <property type="entry name" value="ABC_transporter-like_ATP-bd"/>
</dbReference>
<dbReference type="RefSeq" id="WP_135476315.1">
    <property type="nucleotide sequence ID" value="NZ_SIJK02000002.1"/>
</dbReference>
<dbReference type="EMBL" id="SIJK02000002">
    <property type="protein sequence ID" value="MBP1464528.1"/>
    <property type="molecule type" value="Genomic_DNA"/>
</dbReference>
<proteinExistence type="predicted"/>
<dbReference type="Gene3D" id="3.40.50.300">
    <property type="entry name" value="P-loop containing nucleotide triphosphate hydrolases"/>
    <property type="match status" value="1"/>
</dbReference>
<dbReference type="SMART" id="SM00382">
    <property type="entry name" value="AAA"/>
    <property type="match status" value="1"/>
</dbReference>
<keyword evidence="4 10" id="KW-0067">ATP-binding</keyword>
<comment type="caution">
    <text evidence="10">The sequence shown here is derived from an EMBL/GenBank/DDBJ whole genome shotgun (WGS) entry which is preliminary data.</text>
</comment>
<sequence>MKRSLPVARRASDARPADPPRQRVALAALSGVSWRRLLGYVAPYRWWMVLALVAMLIATGVGLILPLAVGQLINAIVADGFAFNLNQVAILLVVVVLVQSLFTLVQSYTLSFVGERVVSDLRIQTYTHLQSLSLGFFNGRRTGEITSRVTNDVTLIQTTVTTNLATLLGSVVQFVGALILMLMVSWQLTGLALLLVPAITLLAIFFGRKLRRLSTSVQDRLADASSVLEETVAGVRVVKSFAREPYEIGRFTEAIETTFQTAMSRARVRATFEPLIGFAAWGTLVLVLWSGGRLVLEGSLLPGDLVTFLLYAGAISGTLASFSGLFSQLQQALGAVARVFELLDTPPEITDRPDAVVLSTLAGRVTFDDVTFAYPSEAPSDDAQAPPPAAPAVLKAFSLDVHPGEVVALVGPSGAGKSTIASLVPRFYDIQQGSVRIDDYDVRDVTLQSLRAQIGIVPQETQLFNGTIAENIRYGRLEASQEELEAAARAANAHEFIEQLPQGYATPVGERGVKLSGGQRQRVAIARAILKDSRILILDEATSALDSASERLVQEALERLMHGRTSLIIAHRLSTIKRADRIAVIVAGELVELGSHAELVAQGGLYARLYALQFRPEDQELLPLLAELT</sequence>
<evidence type="ECO:0000256" key="7">
    <source>
        <dbReference type="SAM" id="Phobius"/>
    </source>
</evidence>
<dbReference type="GO" id="GO:0005524">
    <property type="term" value="F:ATP binding"/>
    <property type="evidence" value="ECO:0007669"/>
    <property type="project" value="UniProtKB-KW"/>
</dbReference>
<dbReference type="InterPro" id="IPR003593">
    <property type="entry name" value="AAA+_ATPase"/>
</dbReference>
<dbReference type="InterPro" id="IPR036640">
    <property type="entry name" value="ABC1_TM_sf"/>
</dbReference>
<protein>
    <submittedName>
        <fullName evidence="10">ABC transporter ATP-binding protein</fullName>
    </submittedName>
</protein>
<keyword evidence="6 7" id="KW-0472">Membrane</keyword>
<dbReference type="InterPro" id="IPR011527">
    <property type="entry name" value="ABC1_TM_dom"/>
</dbReference>
<feature type="transmembrane region" description="Helical" evidence="7">
    <location>
        <begin position="190"/>
        <end position="207"/>
    </location>
</feature>
<dbReference type="InterPro" id="IPR027417">
    <property type="entry name" value="P-loop_NTPase"/>
</dbReference>
<keyword evidence="3" id="KW-0547">Nucleotide-binding</keyword>
<dbReference type="SUPFAM" id="SSF90123">
    <property type="entry name" value="ABC transporter transmembrane region"/>
    <property type="match status" value="1"/>
</dbReference>
<feature type="transmembrane region" description="Helical" evidence="7">
    <location>
        <begin position="308"/>
        <end position="326"/>
    </location>
</feature>
<evidence type="ECO:0000256" key="3">
    <source>
        <dbReference type="ARBA" id="ARBA00022741"/>
    </source>
</evidence>
<feature type="transmembrane region" description="Helical" evidence="7">
    <location>
        <begin position="89"/>
        <end position="113"/>
    </location>
</feature>
<dbReference type="PANTHER" id="PTHR43394">
    <property type="entry name" value="ATP-DEPENDENT PERMEASE MDL1, MITOCHONDRIAL"/>
    <property type="match status" value="1"/>
</dbReference>
<evidence type="ECO:0000256" key="5">
    <source>
        <dbReference type="ARBA" id="ARBA00022989"/>
    </source>
</evidence>
<dbReference type="InterPro" id="IPR039421">
    <property type="entry name" value="Type_1_exporter"/>
</dbReference>
<dbReference type="Pfam" id="PF00005">
    <property type="entry name" value="ABC_tran"/>
    <property type="match status" value="1"/>
</dbReference>
<name>A0ABS4D521_9CHLR</name>
<keyword evidence="11" id="KW-1185">Reference proteome</keyword>
<dbReference type="Gene3D" id="1.20.1560.10">
    <property type="entry name" value="ABC transporter type 1, transmembrane domain"/>
    <property type="match status" value="1"/>
</dbReference>
<evidence type="ECO:0000256" key="6">
    <source>
        <dbReference type="ARBA" id="ARBA00023136"/>
    </source>
</evidence>
<dbReference type="PANTHER" id="PTHR43394:SF1">
    <property type="entry name" value="ATP-BINDING CASSETTE SUB-FAMILY B MEMBER 10, MITOCHONDRIAL"/>
    <property type="match status" value="1"/>
</dbReference>
<dbReference type="PROSITE" id="PS50893">
    <property type="entry name" value="ABC_TRANSPORTER_2"/>
    <property type="match status" value="1"/>
</dbReference>
<evidence type="ECO:0000259" key="9">
    <source>
        <dbReference type="PROSITE" id="PS50929"/>
    </source>
</evidence>
<dbReference type="Pfam" id="PF00664">
    <property type="entry name" value="ABC_membrane"/>
    <property type="match status" value="1"/>
</dbReference>
<accession>A0ABS4D521</accession>
<evidence type="ECO:0000256" key="2">
    <source>
        <dbReference type="ARBA" id="ARBA00022692"/>
    </source>
</evidence>